<dbReference type="Proteomes" id="UP001140234">
    <property type="component" value="Unassembled WGS sequence"/>
</dbReference>
<protein>
    <submittedName>
        <fullName evidence="1">Uncharacterized protein</fullName>
    </submittedName>
</protein>
<comment type="caution">
    <text evidence="1">The sequence shown here is derived from an EMBL/GenBank/DDBJ whole genome shotgun (WGS) entry which is preliminary data.</text>
</comment>
<sequence length="113" mass="12661">MNHAAVGDDILFSRMSLHGGGRGRQGLVRTIIEYFSHTEYQATREQVERDRFVFFGLIRCQPWMVIPAGIIIQFCYGSVYAWSIFNDPINQLVATAPGTDGAEVTFYIALGVL</sequence>
<evidence type="ECO:0000313" key="2">
    <source>
        <dbReference type="Proteomes" id="UP001140234"/>
    </source>
</evidence>
<organism evidence="1 2">
    <name type="scientific">Coemansia nantahalensis</name>
    <dbReference type="NCBI Taxonomy" id="2789366"/>
    <lineage>
        <taxon>Eukaryota</taxon>
        <taxon>Fungi</taxon>
        <taxon>Fungi incertae sedis</taxon>
        <taxon>Zoopagomycota</taxon>
        <taxon>Kickxellomycotina</taxon>
        <taxon>Kickxellomycetes</taxon>
        <taxon>Kickxellales</taxon>
        <taxon>Kickxellaceae</taxon>
        <taxon>Coemansia</taxon>
    </lineage>
</organism>
<proteinExistence type="predicted"/>
<reference evidence="1" key="1">
    <citation type="submission" date="2022-07" db="EMBL/GenBank/DDBJ databases">
        <title>Phylogenomic reconstructions and comparative analyses of Kickxellomycotina fungi.</title>
        <authorList>
            <person name="Reynolds N.K."/>
            <person name="Stajich J.E."/>
            <person name="Barry K."/>
            <person name="Grigoriev I.V."/>
            <person name="Crous P."/>
            <person name="Smith M.E."/>
        </authorList>
    </citation>
    <scope>NUCLEOTIDE SEQUENCE</scope>
    <source>
        <strain evidence="1">CBS 109366</strain>
    </source>
</reference>
<accession>A0ACC1JK53</accession>
<keyword evidence="2" id="KW-1185">Reference proteome</keyword>
<name>A0ACC1JK53_9FUNG</name>
<dbReference type="EMBL" id="JANBUJ010003638">
    <property type="protein sequence ID" value="KAJ2759955.1"/>
    <property type="molecule type" value="Genomic_DNA"/>
</dbReference>
<evidence type="ECO:0000313" key="1">
    <source>
        <dbReference type="EMBL" id="KAJ2759955.1"/>
    </source>
</evidence>
<feature type="non-terminal residue" evidence="1">
    <location>
        <position position="113"/>
    </location>
</feature>
<gene>
    <name evidence="1" type="ORF">IWQ57_006424</name>
</gene>